<evidence type="ECO:0000313" key="2">
    <source>
        <dbReference type="EMBL" id="CAD1817177.1"/>
    </source>
</evidence>
<evidence type="ECO:0000256" key="1">
    <source>
        <dbReference type="SAM" id="MobiDB-lite"/>
    </source>
</evidence>
<organism evidence="2">
    <name type="scientific">Ananas comosus var. bracteatus</name>
    <name type="common">red pineapple</name>
    <dbReference type="NCBI Taxonomy" id="296719"/>
    <lineage>
        <taxon>Eukaryota</taxon>
        <taxon>Viridiplantae</taxon>
        <taxon>Streptophyta</taxon>
        <taxon>Embryophyta</taxon>
        <taxon>Tracheophyta</taxon>
        <taxon>Spermatophyta</taxon>
        <taxon>Magnoliopsida</taxon>
        <taxon>Liliopsida</taxon>
        <taxon>Poales</taxon>
        <taxon>Bromeliaceae</taxon>
        <taxon>Bromelioideae</taxon>
        <taxon>Ananas</taxon>
    </lineage>
</organism>
<dbReference type="AlphaFoldDB" id="A0A6V7NF96"/>
<sequence length="119" mass="13271">MVLVSHGEPAATDILFALQLQKGVKRREVTYLAAIYEVSGEDLENEGPPAKIDVVLGEFKDVMPQELLKKLSPRRKVDHAIKLELGAKPRATAPYRMAPPELKELQRSDTSWAQGLPRI</sequence>
<reference evidence="2" key="1">
    <citation type="submission" date="2020-07" db="EMBL/GenBank/DDBJ databases">
        <authorList>
            <person name="Lin J."/>
        </authorList>
    </citation>
    <scope>NUCLEOTIDE SEQUENCE</scope>
</reference>
<feature type="region of interest" description="Disordered" evidence="1">
    <location>
        <begin position="94"/>
        <end position="119"/>
    </location>
</feature>
<protein>
    <submittedName>
        <fullName evidence="2">Uncharacterized protein</fullName>
    </submittedName>
</protein>
<dbReference type="EMBL" id="LR862129">
    <property type="protein sequence ID" value="CAD1817177.1"/>
    <property type="molecule type" value="Genomic_DNA"/>
</dbReference>
<gene>
    <name evidence="2" type="ORF">CB5_LOCUS388</name>
</gene>
<proteinExistence type="predicted"/>
<accession>A0A6V7NF96</accession>
<name>A0A6V7NF96_ANACO</name>